<dbReference type="AlphaFoldDB" id="A0A939GBX7"/>
<accession>A0A939GBX7</accession>
<evidence type="ECO:0000313" key="2">
    <source>
        <dbReference type="Proteomes" id="UP000664034"/>
    </source>
</evidence>
<evidence type="ECO:0008006" key="3">
    <source>
        <dbReference type="Google" id="ProtNLM"/>
    </source>
</evidence>
<dbReference type="RefSeq" id="WP_207362539.1">
    <property type="nucleotide sequence ID" value="NZ_JAFMYV010000001.1"/>
</dbReference>
<sequence length="237" mass="26717">MQTILHRSFKTVKALLPRPVTNLARNTITAFLTPIMFSHHSGHFRSSFSMKALDKSGRALPWYTFPCIDLLTRRDFKTKRVLEFGGGQSSIWWGGQASQVVSFEGNKAWFDYIKQQMPGNVELHHVRDENAAVCVSDVEGILAARGHHQFDIIVIDGLWRSELIPLCLGLLATDGVIICDNSEGYGFREGFDKSGMQRVDFYGYASGAIMRTCTSLFFRTSSFVFDNTNRLETNGFN</sequence>
<gene>
    <name evidence="1" type="ORF">J2I47_00245</name>
</gene>
<comment type="caution">
    <text evidence="1">The sequence shown here is derived from an EMBL/GenBank/DDBJ whole genome shotgun (WGS) entry which is preliminary data.</text>
</comment>
<proteinExistence type="predicted"/>
<evidence type="ECO:0000313" key="1">
    <source>
        <dbReference type="EMBL" id="MBO0934963.1"/>
    </source>
</evidence>
<dbReference type="Proteomes" id="UP000664034">
    <property type="component" value="Unassembled WGS sequence"/>
</dbReference>
<dbReference type="SUPFAM" id="SSF53335">
    <property type="entry name" value="S-adenosyl-L-methionine-dependent methyltransferases"/>
    <property type="match status" value="1"/>
</dbReference>
<dbReference type="EMBL" id="JAFMYV010000001">
    <property type="protein sequence ID" value="MBO0934963.1"/>
    <property type="molecule type" value="Genomic_DNA"/>
</dbReference>
<organism evidence="1 2">
    <name type="scientific">Fibrella rubiginis</name>
    <dbReference type="NCBI Taxonomy" id="2817060"/>
    <lineage>
        <taxon>Bacteria</taxon>
        <taxon>Pseudomonadati</taxon>
        <taxon>Bacteroidota</taxon>
        <taxon>Cytophagia</taxon>
        <taxon>Cytophagales</taxon>
        <taxon>Spirosomataceae</taxon>
        <taxon>Fibrella</taxon>
    </lineage>
</organism>
<dbReference type="Gene3D" id="3.40.50.150">
    <property type="entry name" value="Vaccinia Virus protein VP39"/>
    <property type="match status" value="1"/>
</dbReference>
<reference evidence="1" key="1">
    <citation type="submission" date="2021-03" db="EMBL/GenBank/DDBJ databases">
        <title>Fibrella sp. HMF5335 genome sequencing and assembly.</title>
        <authorList>
            <person name="Kang H."/>
            <person name="Kim H."/>
            <person name="Bae S."/>
            <person name="Joh K."/>
        </authorList>
    </citation>
    <scope>NUCLEOTIDE SEQUENCE</scope>
    <source>
        <strain evidence="1">HMF5335</strain>
    </source>
</reference>
<dbReference type="InterPro" id="IPR029063">
    <property type="entry name" value="SAM-dependent_MTases_sf"/>
</dbReference>
<name>A0A939GBX7_9BACT</name>
<keyword evidence="2" id="KW-1185">Reference proteome</keyword>
<protein>
    <recommendedName>
        <fullName evidence="3">Methyltransferase domain-containing protein</fullName>
    </recommendedName>
</protein>